<keyword evidence="4" id="KW-1185">Reference proteome</keyword>
<evidence type="ECO:0000313" key="5">
    <source>
        <dbReference type="Proteomes" id="UP000279331"/>
    </source>
</evidence>
<organism evidence="2 5">
    <name type="scientific">Mycobacterium persicum</name>
    <dbReference type="NCBI Taxonomy" id="1487726"/>
    <lineage>
        <taxon>Bacteria</taxon>
        <taxon>Bacillati</taxon>
        <taxon>Actinomycetota</taxon>
        <taxon>Actinomycetes</taxon>
        <taxon>Mycobacteriales</taxon>
        <taxon>Mycobacteriaceae</taxon>
        <taxon>Mycobacterium</taxon>
    </lineage>
</organism>
<sequence length="113" mass="12625">MRVAGREGQRWLHTYPILYPILERDMLAATGIRPNLDFRRAAHEPVVQRRCAAVEIGDCDPVRRARKPHRPGRHLITQLGAVTAAVGVVSMVRFSFVASPDLRVCDRIATTGL</sequence>
<accession>A0AB38UPQ5</accession>
<name>A0AB38UPQ5_9MYCO</name>
<evidence type="ECO:0000256" key="1">
    <source>
        <dbReference type="SAM" id="Phobius"/>
    </source>
</evidence>
<proteinExistence type="predicted"/>
<dbReference type="AlphaFoldDB" id="A0AB38UPQ5"/>
<keyword evidence="1" id="KW-1133">Transmembrane helix</keyword>
<dbReference type="Proteomes" id="UP000271464">
    <property type="component" value="Unassembled WGS sequence"/>
</dbReference>
<dbReference type="EMBL" id="UPHM01000022">
    <property type="protein sequence ID" value="VAZ89771.1"/>
    <property type="molecule type" value="Genomic_DNA"/>
</dbReference>
<reference evidence="4 5" key="1">
    <citation type="submission" date="2018-09" db="EMBL/GenBank/DDBJ databases">
        <authorList>
            <person name="Tagini F."/>
        </authorList>
    </citation>
    <scope>NUCLEOTIDE SEQUENCE [LARGE SCALE GENOMIC DNA]</scope>
    <source>
        <strain evidence="3 4">MK4</strain>
        <strain evidence="2 5">MK42</strain>
    </source>
</reference>
<protein>
    <submittedName>
        <fullName evidence="2">Uncharacterized protein</fullName>
    </submittedName>
</protein>
<feature type="transmembrane region" description="Helical" evidence="1">
    <location>
        <begin position="75"/>
        <end position="96"/>
    </location>
</feature>
<comment type="caution">
    <text evidence="2">The sequence shown here is derived from an EMBL/GenBank/DDBJ whole genome shotgun (WGS) entry which is preliminary data.</text>
</comment>
<keyword evidence="1" id="KW-0812">Transmembrane</keyword>
<evidence type="ECO:0000313" key="3">
    <source>
        <dbReference type="EMBL" id="VAZ89771.1"/>
    </source>
</evidence>
<evidence type="ECO:0000313" key="4">
    <source>
        <dbReference type="Proteomes" id="UP000271464"/>
    </source>
</evidence>
<dbReference type="Proteomes" id="UP000279331">
    <property type="component" value="Unassembled WGS sequence"/>
</dbReference>
<evidence type="ECO:0000313" key="2">
    <source>
        <dbReference type="EMBL" id="VAZ82594.1"/>
    </source>
</evidence>
<dbReference type="EMBL" id="UPHL01000037">
    <property type="protein sequence ID" value="VAZ82594.1"/>
    <property type="molecule type" value="Genomic_DNA"/>
</dbReference>
<keyword evidence="1" id="KW-0472">Membrane</keyword>
<gene>
    <name evidence="2" type="ORF">LAUMK42_01402</name>
    <name evidence="3" type="ORF">LAUMK4_01188</name>
</gene>